<feature type="transmembrane region" description="Helical" evidence="6">
    <location>
        <begin position="194"/>
        <end position="214"/>
    </location>
</feature>
<evidence type="ECO:0000313" key="7">
    <source>
        <dbReference type="EMBL" id="SDY55708.1"/>
    </source>
</evidence>
<keyword evidence="5 6" id="KW-0472">Membrane</keyword>
<evidence type="ECO:0000313" key="8">
    <source>
        <dbReference type="Proteomes" id="UP000198891"/>
    </source>
</evidence>
<dbReference type="EMBL" id="FNPZ01000001">
    <property type="protein sequence ID" value="SDY55708.1"/>
    <property type="molecule type" value="Genomic_DNA"/>
</dbReference>
<feature type="transmembrane region" description="Helical" evidence="6">
    <location>
        <begin position="97"/>
        <end position="114"/>
    </location>
</feature>
<name>A0A1H3KVE3_9MICO</name>
<dbReference type="Proteomes" id="UP000198891">
    <property type="component" value="Unassembled WGS sequence"/>
</dbReference>
<evidence type="ECO:0000256" key="5">
    <source>
        <dbReference type="ARBA" id="ARBA00023136"/>
    </source>
</evidence>
<dbReference type="PANTHER" id="PTHR33802">
    <property type="entry name" value="SI:CH211-161H7.5-RELATED"/>
    <property type="match status" value="1"/>
</dbReference>
<comment type="similarity">
    <text evidence="2">Belongs to the TspO/BZRP family.</text>
</comment>
<organism evidence="7 8">
    <name type="scientific">Herbiconiux ginsengi</name>
    <dbReference type="NCBI Taxonomy" id="381665"/>
    <lineage>
        <taxon>Bacteria</taxon>
        <taxon>Bacillati</taxon>
        <taxon>Actinomycetota</taxon>
        <taxon>Actinomycetes</taxon>
        <taxon>Micrococcales</taxon>
        <taxon>Microbacteriaceae</taxon>
        <taxon>Herbiconiux</taxon>
    </lineage>
</organism>
<proteinExistence type="inferred from homology"/>
<dbReference type="Gene3D" id="1.20.1260.100">
    <property type="entry name" value="TspO/MBR protein"/>
    <property type="match status" value="1"/>
</dbReference>
<dbReference type="AlphaFoldDB" id="A0A1H3KVE3"/>
<dbReference type="PANTHER" id="PTHR33802:SF1">
    <property type="entry name" value="XK-RELATED PROTEIN"/>
    <property type="match status" value="1"/>
</dbReference>
<keyword evidence="8" id="KW-1185">Reference proteome</keyword>
<accession>A0A1H3KVE3</accession>
<evidence type="ECO:0000256" key="2">
    <source>
        <dbReference type="ARBA" id="ARBA00007524"/>
    </source>
</evidence>
<dbReference type="InterPro" id="IPR038330">
    <property type="entry name" value="TspO/MBR-related_sf"/>
</dbReference>
<keyword evidence="4 6" id="KW-1133">Transmembrane helix</keyword>
<feature type="transmembrane region" description="Helical" evidence="6">
    <location>
        <begin position="59"/>
        <end position="85"/>
    </location>
</feature>
<feature type="transmembrane region" description="Helical" evidence="6">
    <location>
        <begin position="120"/>
        <end position="142"/>
    </location>
</feature>
<dbReference type="STRING" id="381665.SAMN05216554_0699"/>
<comment type="subcellular location">
    <subcellularLocation>
        <location evidence="1">Membrane</location>
        <topology evidence="1">Multi-pass membrane protein</topology>
    </subcellularLocation>
</comment>
<evidence type="ECO:0000256" key="1">
    <source>
        <dbReference type="ARBA" id="ARBA00004141"/>
    </source>
</evidence>
<keyword evidence="3 6" id="KW-0812">Transmembrane</keyword>
<feature type="transmembrane region" description="Helical" evidence="6">
    <location>
        <begin position="163"/>
        <end position="182"/>
    </location>
</feature>
<dbReference type="InterPro" id="IPR004307">
    <property type="entry name" value="TspO_MBR"/>
</dbReference>
<dbReference type="RefSeq" id="WP_092548787.1">
    <property type="nucleotide sequence ID" value="NZ_FNPZ01000001.1"/>
</dbReference>
<dbReference type="Pfam" id="PF03073">
    <property type="entry name" value="TspO_MBR"/>
    <property type="match status" value="1"/>
</dbReference>
<dbReference type="GO" id="GO:0016020">
    <property type="term" value="C:membrane"/>
    <property type="evidence" value="ECO:0007669"/>
    <property type="project" value="UniProtKB-SubCell"/>
</dbReference>
<feature type="transmembrane region" description="Helical" evidence="6">
    <location>
        <begin position="244"/>
        <end position="263"/>
    </location>
</feature>
<protein>
    <submittedName>
        <fullName evidence="7">TspO and MBR related proteins</fullName>
    </submittedName>
</protein>
<dbReference type="OrthoDB" id="5189031at2"/>
<sequence>MTSSATATVPLPADRVRQVVVAASAVVAVIGSFVGSGAAGGTPIQDAAGGALSADATLIAPAGPAFSIWSVIYAGLLAYAVWQFLPRQTASARQRRLGYPIALTLLLNAAWIVSVQAGLLAASAVVIVVLLAALLVTFVLVVRTRRSGQPWVESVVVDGTVGLYLGWVCVATAANLTAGLMVAGFDGFGWSPDAWGVAIVIVAGLAGLALAVFGAGRLAPAAALAWGLVWVAVSRISGELVSPLVASVALVTAIAVVLVTVMIRTAHATRTRASASR</sequence>
<feature type="transmembrane region" description="Helical" evidence="6">
    <location>
        <begin position="221"/>
        <end position="238"/>
    </location>
</feature>
<evidence type="ECO:0000256" key="6">
    <source>
        <dbReference type="SAM" id="Phobius"/>
    </source>
</evidence>
<feature type="transmembrane region" description="Helical" evidence="6">
    <location>
        <begin position="20"/>
        <end position="39"/>
    </location>
</feature>
<gene>
    <name evidence="7" type="ORF">SAMN05216554_0699</name>
</gene>
<evidence type="ECO:0000256" key="4">
    <source>
        <dbReference type="ARBA" id="ARBA00022989"/>
    </source>
</evidence>
<evidence type="ECO:0000256" key="3">
    <source>
        <dbReference type="ARBA" id="ARBA00022692"/>
    </source>
</evidence>
<reference evidence="7 8" key="1">
    <citation type="submission" date="2016-10" db="EMBL/GenBank/DDBJ databases">
        <authorList>
            <person name="de Groot N.N."/>
        </authorList>
    </citation>
    <scope>NUCLEOTIDE SEQUENCE [LARGE SCALE GENOMIC DNA]</scope>
    <source>
        <strain evidence="7 8">CGMCC 4.3491</strain>
    </source>
</reference>